<dbReference type="GO" id="GO:0005634">
    <property type="term" value="C:nucleus"/>
    <property type="evidence" value="ECO:0007669"/>
    <property type="project" value="UniProtKB-SubCell"/>
</dbReference>
<dbReference type="EMBL" id="JAUESC010000383">
    <property type="protein sequence ID" value="KAK0585973.1"/>
    <property type="molecule type" value="Genomic_DNA"/>
</dbReference>
<comment type="subcellular location">
    <subcellularLocation>
        <location evidence="1">Nucleus</location>
    </subcellularLocation>
</comment>
<evidence type="ECO:0000259" key="3">
    <source>
        <dbReference type="Pfam" id="PF16987"/>
    </source>
</evidence>
<keyword evidence="2" id="KW-0539">Nucleus</keyword>
<dbReference type="Proteomes" id="UP001168877">
    <property type="component" value="Unassembled WGS sequence"/>
</dbReference>
<dbReference type="GO" id="GO:0003713">
    <property type="term" value="F:transcription coactivator activity"/>
    <property type="evidence" value="ECO:0007669"/>
    <property type="project" value="InterPro"/>
</dbReference>
<evidence type="ECO:0000313" key="4">
    <source>
        <dbReference type="EMBL" id="KAK0585973.1"/>
    </source>
</evidence>
<dbReference type="PANTHER" id="PTHR33137:SF4">
    <property type="entry name" value="MEDIATOR OF RNA POLYMERASE II TRANSCRIPTION SUBUNIT 15A-RELATED"/>
    <property type="match status" value="1"/>
</dbReference>
<accession>A0AA39VPQ6</accession>
<sequence>MLSMDPYKYQAVNQEENLSYFCNLKPTPQGDQECSMDWRNELLPHLREKVVSRVRETLEKHFPCSISVSEEVSERIMKMAIRFEEKVFSCASSWSDYLRKISLKMVSLKFKGPYAIRDSAPPSNYVHDSNKPPDSA</sequence>
<dbReference type="SUPFAM" id="SSF47040">
    <property type="entry name" value="Kix domain of CBP (creb binding protein)"/>
    <property type="match status" value="1"/>
</dbReference>
<dbReference type="Pfam" id="PF16987">
    <property type="entry name" value="KIX_2"/>
    <property type="match status" value="1"/>
</dbReference>
<dbReference type="AlphaFoldDB" id="A0AA39VPQ6"/>
<gene>
    <name evidence="4" type="ORF">LWI29_037122</name>
</gene>
<dbReference type="InterPro" id="IPR036529">
    <property type="entry name" value="KIX_dom_sf"/>
</dbReference>
<feature type="domain" description="Mediator complex subunit 15 KIX" evidence="3">
    <location>
        <begin position="37"/>
        <end position="109"/>
    </location>
</feature>
<reference evidence="4" key="2">
    <citation type="submission" date="2023-06" db="EMBL/GenBank/DDBJ databases">
        <authorList>
            <person name="Swenson N.G."/>
            <person name="Wegrzyn J.L."/>
            <person name="Mcevoy S.L."/>
        </authorList>
    </citation>
    <scope>NUCLEOTIDE SEQUENCE</scope>
    <source>
        <strain evidence="4">NS2018</strain>
        <tissue evidence="4">Leaf</tissue>
    </source>
</reference>
<organism evidence="4 5">
    <name type="scientific">Acer saccharum</name>
    <name type="common">Sugar maple</name>
    <dbReference type="NCBI Taxonomy" id="4024"/>
    <lineage>
        <taxon>Eukaryota</taxon>
        <taxon>Viridiplantae</taxon>
        <taxon>Streptophyta</taxon>
        <taxon>Embryophyta</taxon>
        <taxon>Tracheophyta</taxon>
        <taxon>Spermatophyta</taxon>
        <taxon>Magnoliopsida</taxon>
        <taxon>eudicotyledons</taxon>
        <taxon>Gunneridae</taxon>
        <taxon>Pentapetalae</taxon>
        <taxon>rosids</taxon>
        <taxon>malvids</taxon>
        <taxon>Sapindales</taxon>
        <taxon>Sapindaceae</taxon>
        <taxon>Hippocastanoideae</taxon>
        <taxon>Acereae</taxon>
        <taxon>Acer</taxon>
    </lineage>
</organism>
<protein>
    <recommendedName>
        <fullName evidence="3">Mediator complex subunit 15 KIX domain-containing protein</fullName>
    </recommendedName>
</protein>
<evidence type="ECO:0000313" key="5">
    <source>
        <dbReference type="Proteomes" id="UP001168877"/>
    </source>
</evidence>
<comment type="caution">
    <text evidence="4">The sequence shown here is derived from an EMBL/GenBank/DDBJ whole genome shotgun (WGS) entry which is preliminary data.</text>
</comment>
<dbReference type="GO" id="GO:0031490">
    <property type="term" value="F:chromatin DNA binding"/>
    <property type="evidence" value="ECO:0007669"/>
    <property type="project" value="InterPro"/>
</dbReference>
<dbReference type="PANTHER" id="PTHR33137">
    <property type="entry name" value="MEDIATOR OF RNA POLYMERASE II TRANSCRIPTION SUBUNIT 15A-RELATED"/>
    <property type="match status" value="1"/>
</dbReference>
<reference evidence="4" key="1">
    <citation type="journal article" date="2022" name="Plant J.">
        <title>Strategies of tolerance reflected in two North American maple genomes.</title>
        <authorList>
            <person name="McEvoy S.L."/>
            <person name="Sezen U.U."/>
            <person name="Trouern-Trend A."/>
            <person name="McMahon S.M."/>
            <person name="Schaberg P.G."/>
            <person name="Yang J."/>
            <person name="Wegrzyn J.L."/>
            <person name="Swenson N.G."/>
        </authorList>
    </citation>
    <scope>NUCLEOTIDE SEQUENCE</scope>
    <source>
        <strain evidence="4">NS2018</strain>
    </source>
</reference>
<name>A0AA39VPQ6_ACESA</name>
<evidence type="ECO:0000256" key="1">
    <source>
        <dbReference type="ARBA" id="ARBA00004123"/>
    </source>
</evidence>
<proteinExistence type="predicted"/>
<dbReference type="InterPro" id="IPR044661">
    <property type="entry name" value="MED15a/b/c-like"/>
</dbReference>
<dbReference type="Gene3D" id="1.10.246.20">
    <property type="entry name" value="Coactivator CBP, KIX domain"/>
    <property type="match status" value="1"/>
</dbReference>
<evidence type="ECO:0000256" key="2">
    <source>
        <dbReference type="ARBA" id="ARBA00023242"/>
    </source>
</evidence>
<dbReference type="InterPro" id="IPR036546">
    <property type="entry name" value="MED15_KIX"/>
</dbReference>
<keyword evidence="5" id="KW-1185">Reference proteome</keyword>